<dbReference type="Gene3D" id="2.40.420.20">
    <property type="match status" value="1"/>
</dbReference>
<comment type="similarity">
    <text evidence="2">Belongs to the membrane fusion protein (MFP) (TC 8.A.1) family.</text>
</comment>
<evidence type="ECO:0000256" key="1">
    <source>
        <dbReference type="ARBA" id="ARBA00004236"/>
    </source>
</evidence>
<dbReference type="Gene3D" id="2.40.30.170">
    <property type="match status" value="1"/>
</dbReference>
<evidence type="ECO:0000256" key="2">
    <source>
        <dbReference type="ARBA" id="ARBA00009477"/>
    </source>
</evidence>
<keyword evidence="3" id="KW-0175">Coiled coil</keyword>
<comment type="subcellular location">
    <subcellularLocation>
        <location evidence="1">Cell membrane</location>
    </subcellularLocation>
</comment>
<evidence type="ECO:0000313" key="6">
    <source>
        <dbReference type="EMBL" id="NML63031.1"/>
    </source>
</evidence>
<evidence type="ECO:0000259" key="5">
    <source>
        <dbReference type="Pfam" id="PF25944"/>
    </source>
</evidence>
<dbReference type="NCBIfam" id="TIGR01730">
    <property type="entry name" value="RND_mfp"/>
    <property type="match status" value="1"/>
</dbReference>
<dbReference type="PANTHER" id="PTHR30469">
    <property type="entry name" value="MULTIDRUG RESISTANCE PROTEIN MDTA"/>
    <property type="match status" value="1"/>
</dbReference>
<evidence type="ECO:0000256" key="3">
    <source>
        <dbReference type="SAM" id="Coils"/>
    </source>
</evidence>
<dbReference type="Proteomes" id="UP000583752">
    <property type="component" value="Unassembled WGS sequence"/>
</dbReference>
<dbReference type="AlphaFoldDB" id="A0A848HTI8"/>
<feature type="domain" description="Multidrug resistance protein MdtA-like beta-barrel" evidence="5">
    <location>
        <begin position="218"/>
        <end position="297"/>
    </location>
</feature>
<feature type="coiled-coil region" evidence="3">
    <location>
        <begin position="114"/>
        <end position="141"/>
    </location>
</feature>
<dbReference type="EMBL" id="JABBGG010000012">
    <property type="protein sequence ID" value="NML63031.1"/>
    <property type="molecule type" value="Genomic_DNA"/>
</dbReference>
<feature type="domain" description="Multidrug resistance protein MdtA-like barrel-sandwich hybrid" evidence="4">
    <location>
        <begin position="73"/>
        <end position="214"/>
    </location>
</feature>
<proteinExistence type="inferred from homology"/>
<dbReference type="Pfam" id="PF25944">
    <property type="entry name" value="Beta-barrel_RND"/>
    <property type="match status" value="1"/>
</dbReference>
<comment type="caution">
    <text evidence="6">The sequence shown here is derived from an EMBL/GenBank/DDBJ whole genome shotgun (WGS) entry which is preliminary data.</text>
</comment>
<accession>A0A848HTI8</accession>
<evidence type="ECO:0000313" key="7">
    <source>
        <dbReference type="Proteomes" id="UP000583752"/>
    </source>
</evidence>
<reference evidence="6 7" key="1">
    <citation type="submission" date="2020-04" db="EMBL/GenBank/DDBJ databases">
        <title>Massilia sp. RP-1-19 isolated from soil.</title>
        <authorList>
            <person name="Dahal R.H."/>
        </authorList>
    </citation>
    <scope>NUCLEOTIDE SEQUENCE [LARGE SCALE GENOMIC DNA]</scope>
    <source>
        <strain evidence="6 7">RP-1-19</strain>
    </source>
</reference>
<evidence type="ECO:0000259" key="4">
    <source>
        <dbReference type="Pfam" id="PF25917"/>
    </source>
</evidence>
<dbReference type="InterPro" id="IPR058625">
    <property type="entry name" value="MdtA-like_BSH"/>
</dbReference>
<dbReference type="InterPro" id="IPR058626">
    <property type="entry name" value="MdtA-like_b-barrel"/>
</dbReference>
<organism evidence="6 7">
    <name type="scientific">Massilia polaris</name>
    <dbReference type="NCBI Taxonomy" id="2728846"/>
    <lineage>
        <taxon>Bacteria</taxon>
        <taxon>Pseudomonadati</taxon>
        <taxon>Pseudomonadota</taxon>
        <taxon>Betaproteobacteria</taxon>
        <taxon>Burkholderiales</taxon>
        <taxon>Oxalobacteraceae</taxon>
        <taxon>Telluria group</taxon>
        <taxon>Massilia</taxon>
    </lineage>
</organism>
<dbReference type="GO" id="GO:1990281">
    <property type="term" value="C:efflux pump complex"/>
    <property type="evidence" value="ECO:0007669"/>
    <property type="project" value="TreeGrafter"/>
</dbReference>
<protein>
    <submittedName>
        <fullName evidence="6">Efflux RND transporter periplasmic adaptor subunit</fullName>
    </submittedName>
</protein>
<dbReference type="PANTHER" id="PTHR30469:SF36">
    <property type="entry name" value="BLL3903 PROTEIN"/>
    <property type="match status" value="1"/>
</dbReference>
<keyword evidence="7" id="KW-1185">Reference proteome</keyword>
<sequence>MKQKNIVLVVGIAAIVGAAAWYLNAGGDDKPGAAKGGGRGNGEQPPATVNAVAPSRQDVPVTLQANGTVTPINSVDLRPQTTSTIRKVHIKEGQFVKSGELMFSLDDRNEQANVSKAQAQIARDRAMLADLERQYKRNQELVEQKFLAQSAIDTLRSQVEAQRALVASNQAALQGERVTASYGTIRAPMSGRVGAIPVYPGSLVQPTTSLTTITQLDPVNVAFTLPESALSDLLSAQRAGQVTVEAQPSGGNAVVGKLNFIDNTVDAQAGTIKAKALFDNRETSLWPGQYVTTRVTLRTLKDATVIPQAAIIINTRGTFVYVIGEGQTAKEMPVQRVYAFGDSAAVTGLAGSEKVITEGKQNLRPGGKVRLAGKPDADTALARKAAIQ</sequence>
<dbReference type="InterPro" id="IPR006143">
    <property type="entry name" value="RND_pump_MFP"/>
</dbReference>
<dbReference type="Gene3D" id="2.40.50.100">
    <property type="match status" value="1"/>
</dbReference>
<name>A0A848HTI8_9BURK</name>
<dbReference type="GO" id="GO:0015562">
    <property type="term" value="F:efflux transmembrane transporter activity"/>
    <property type="evidence" value="ECO:0007669"/>
    <property type="project" value="TreeGrafter"/>
</dbReference>
<dbReference type="RefSeq" id="WP_169468603.1">
    <property type="nucleotide sequence ID" value="NZ_JABBGG010000012.1"/>
</dbReference>
<dbReference type="Pfam" id="PF25917">
    <property type="entry name" value="BSH_RND"/>
    <property type="match status" value="1"/>
</dbReference>
<gene>
    <name evidence="6" type="ORF">HHL21_18490</name>
</gene>
<dbReference type="SUPFAM" id="SSF111369">
    <property type="entry name" value="HlyD-like secretion proteins"/>
    <property type="match status" value="1"/>
</dbReference>
<dbReference type="Gene3D" id="1.10.287.470">
    <property type="entry name" value="Helix hairpin bin"/>
    <property type="match status" value="1"/>
</dbReference>